<proteinExistence type="predicted"/>
<dbReference type="Pfam" id="PF04134">
    <property type="entry name" value="DCC1-like"/>
    <property type="match status" value="1"/>
</dbReference>
<protein>
    <submittedName>
        <fullName evidence="1">DUF393 domain-containing protein</fullName>
    </submittedName>
</protein>
<comment type="caution">
    <text evidence="1">The sequence shown here is derived from an EMBL/GenBank/DDBJ whole genome shotgun (WGS) entry which is preliminary data.</text>
</comment>
<dbReference type="Proteomes" id="UP001138709">
    <property type="component" value="Unassembled WGS sequence"/>
</dbReference>
<gene>
    <name evidence="1" type="ORF">GXW74_16890</name>
</gene>
<dbReference type="PANTHER" id="PTHR33639:SF2">
    <property type="entry name" value="DUF393 DOMAIN-CONTAINING PROTEIN"/>
    <property type="match status" value="1"/>
</dbReference>
<keyword evidence="2" id="KW-1185">Reference proteome</keyword>
<reference evidence="1" key="1">
    <citation type="submission" date="2020-01" db="EMBL/GenBank/DDBJ databases">
        <authorList>
            <person name="Rat A."/>
        </authorList>
    </citation>
    <scope>NUCLEOTIDE SEQUENCE</scope>
    <source>
        <strain evidence="1">LMG 31228</strain>
    </source>
</reference>
<dbReference type="AlphaFoldDB" id="A0A9X9XEN6"/>
<name>A0A9X9XEN6_9PROT</name>
<dbReference type="PANTHER" id="PTHR33639">
    <property type="entry name" value="THIOL-DISULFIDE OXIDOREDUCTASE DCC"/>
    <property type="match status" value="1"/>
</dbReference>
<organism evidence="1 2">
    <name type="scientific">Neoroseomonas eburnea</name>
    <dbReference type="NCBI Taxonomy" id="1346889"/>
    <lineage>
        <taxon>Bacteria</taxon>
        <taxon>Pseudomonadati</taxon>
        <taxon>Pseudomonadota</taxon>
        <taxon>Alphaproteobacteria</taxon>
        <taxon>Acetobacterales</taxon>
        <taxon>Acetobacteraceae</taxon>
        <taxon>Neoroseomonas</taxon>
    </lineage>
</organism>
<dbReference type="EMBL" id="JAAEDL010000017">
    <property type="protein sequence ID" value="MBR0682172.1"/>
    <property type="molecule type" value="Genomic_DNA"/>
</dbReference>
<evidence type="ECO:0000313" key="2">
    <source>
        <dbReference type="Proteomes" id="UP001138709"/>
    </source>
</evidence>
<dbReference type="RefSeq" id="WP_211847709.1">
    <property type="nucleotide sequence ID" value="NZ_JAAEDL010000017.1"/>
</dbReference>
<dbReference type="GO" id="GO:0015035">
    <property type="term" value="F:protein-disulfide reductase activity"/>
    <property type="evidence" value="ECO:0007669"/>
    <property type="project" value="InterPro"/>
</dbReference>
<reference evidence="1" key="2">
    <citation type="journal article" date="2021" name="Syst. Appl. Microbiol.">
        <title>Roseomonas hellenica sp. nov., isolated from roots of wild-growing Alkanna tinctoria.</title>
        <authorList>
            <person name="Rat A."/>
            <person name="Naranjo H.D."/>
            <person name="Lebbe L."/>
            <person name="Cnockaert M."/>
            <person name="Krigas N."/>
            <person name="Grigoriadou K."/>
            <person name="Maloupa E."/>
            <person name="Willems A."/>
        </authorList>
    </citation>
    <scope>NUCLEOTIDE SEQUENCE</scope>
    <source>
        <strain evidence="1">LMG 31228</strain>
    </source>
</reference>
<accession>A0A9X9XEN6</accession>
<evidence type="ECO:0000313" key="1">
    <source>
        <dbReference type="EMBL" id="MBR0682172.1"/>
    </source>
</evidence>
<dbReference type="InterPro" id="IPR007263">
    <property type="entry name" value="DCC1-like"/>
</dbReference>
<sequence>MAASGAIVVFDTDYALCSGMVSFVPAHEQAPTLRFAGAWSEEGLAMAERHGFARADLDETFPVLHGDQVLARSDAGIAVLRHLRTPWRWLVVLGLLPRPLRDAVYGFVARRRYRWFGRRSDCTVVPAAQRHRFIGVRCAPRPT</sequence>
<dbReference type="InterPro" id="IPR052927">
    <property type="entry name" value="DCC_oxidoreductase"/>
</dbReference>